<name>A0A157KW04_9BORD</name>
<dbReference type="AlphaFoldDB" id="A0A157KW04"/>
<dbReference type="KEGG" id="btrm:SAMEA390648700309"/>
<dbReference type="RefSeq" id="WP_231940183.1">
    <property type="nucleotide sequence ID" value="NZ_CP016340.1"/>
</dbReference>
<protein>
    <submittedName>
        <fullName evidence="1">Uncharacterized protein</fullName>
    </submittedName>
</protein>
<reference evidence="1 2" key="1">
    <citation type="submission" date="2016-04" db="EMBL/GenBank/DDBJ databases">
        <authorList>
            <consortium name="Pathogen Informatics"/>
        </authorList>
    </citation>
    <scope>NUCLEOTIDE SEQUENCE [LARGE SCALE GENOMIC DNA]</scope>
    <source>
        <strain evidence="1 2">H044680328</strain>
    </source>
</reference>
<dbReference type="STRING" id="123899.SAMEA3906487_00309"/>
<keyword evidence="2" id="KW-1185">Reference proteome</keyword>
<sequence length="189" mass="21034">MLAYPIEPKNATQLICEALRERFDAAFEPKSFSGLSPHEWHAQAVYIVKVLERTLGDSIGFHVLRGQYGTGAEAAASTRRVSEWLTPEAEQGSIEREVTDMLASHVLRGQPRLRRLSDTFDLPYSALQRPASAYRVLVGGVKRAALVRLDTRMRDAGLVTDFQSQELPTALDMVNQARQNNPRLVASLS</sequence>
<accession>A0A157KW04</accession>
<evidence type="ECO:0000313" key="1">
    <source>
        <dbReference type="EMBL" id="SAI66539.1"/>
    </source>
</evidence>
<dbReference type="Proteomes" id="UP000076825">
    <property type="component" value="Chromosome 1"/>
</dbReference>
<dbReference type="EMBL" id="LT546645">
    <property type="protein sequence ID" value="SAI66539.1"/>
    <property type="molecule type" value="Genomic_DNA"/>
</dbReference>
<evidence type="ECO:0000313" key="2">
    <source>
        <dbReference type="Proteomes" id="UP000076825"/>
    </source>
</evidence>
<dbReference type="GeneID" id="56588275"/>
<gene>
    <name evidence="1" type="ORF">SAMEA3906487_00309</name>
</gene>
<organism evidence="1 2">
    <name type="scientific">Bordetella trematum</name>
    <dbReference type="NCBI Taxonomy" id="123899"/>
    <lineage>
        <taxon>Bacteria</taxon>
        <taxon>Pseudomonadati</taxon>
        <taxon>Pseudomonadota</taxon>
        <taxon>Betaproteobacteria</taxon>
        <taxon>Burkholderiales</taxon>
        <taxon>Alcaligenaceae</taxon>
        <taxon>Bordetella</taxon>
    </lineage>
</organism>
<proteinExistence type="predicted"/>
<dbReference type="PATRIC" id="fig|123899.6.peg.291"/>